<feature type="region of interest" description="Disordered" evidence="1">
    <location>
        <begin position="387"/>
        <end position="448"/>
    </location>
</feature>
<feature type="transmembrane region" description="Helical" evidence="2">
    <location>
        <begin position="169"/>
        <end position="199"/>
    </location>
</feature>
<gene>
    <name evidence="3" type="ORF">TrVE_jg4323</name>
</gene>
<keyword evidence="2" id="KW-1133">Transmembrane helix</keyword>
<feature type="transmembrane region" description="Helical" evidence="2">
    <location>
        <begin position="205"/>
        <end position="223"/>
    </location>
</feature>
<feature type="transmembrane region" description="Helical" evidence="2">
    <location>
        <begin position="235"/>
        <end position="254"/>
    </location>
</feature>
<comment type="caution">
    <text evidence="3">The sequence shown here is derived from an EMBL/GenBank/DDBJ whole genome shotgun (WGS) entry which is preliminary data.</text>
</comment>
<feature type="transmembrane region" description="Helical" evidence="2">
    <location>
        <begin position="328"/>
        <end position="345"/>
    </location>
</feature>
<name>A0A9W7C480_9STRA</name>
<feature type="compositionally biased region" description="Low complexity" evidence="1">
    <location>
        <begin position="415"/>
        <end position="424"/>
    </location>
</feature>
<keyword evidence="2" id="KW-0812">Transmembrane</keyword>
<evidence type="ECO:0000313" key="4">
    <source>
        <dbReference type="Proteomes" id="UP001165160"/>
    </source>
</evidence>
<dbReference type="EMBL" id="BRXX01000205">
    <property type="protein sequence ID" value="GMH97720.1"/>
    <property type="molecule type" value="Genomic_DNA"/>
</dbReference>
<organism evidence="3 4">
    <name type="scientific">Triparma verrucosa</name>
    <dbReference type="NCBI Taxonomy" id="1606542"/>
    <lineage>
        <taxon>Eukaryota</taxon>
        <taxon>Sar</taxon>
        <taxon>Stramenopiles</taxon>
        <taxon>Ochrophyta</taxon>
        <taxon>Bolidophyceae</taxon>
        <taxon>Parmales</taxon>
        <taxon>Triparmaceae</taxon>
        <taxon>Triparma</taxon>
    </lineage>
</organism>
<evidence type="ECO:0000313" key="3">
    <source>
        <dbReference type="EMBL" id="GMH97720.1"/>
    </source>
</evidence>
<feature type="region of interest" description="Disordered" evidence="1">
    <location>
        <begin position="51"/>
        <end position="102"/>
    </location>
</feature>
<evidence type="ECO:0000256" key="2">
    <source>
        <dbReference type="SAM" id="Phobius"/>
    </source>
</evidence>
<keyword evidence="4" id="KW-1185">Reference proteome</keyword>
<proteinExistence type="predicted"/>
<feature type="transmembrane region" description="Helical" evidence="2">
    <location>
        <begin position="260"/>
        <end position="278"/>
    </location>
</feature>
<evidence type="ECO:0000256" key="1">
    <source>
        <dbReference type="SAM" id="MobiDB-lite"/>
    </source>
</evidence>
<keyword evidence="2" id="KW-0472">Membrane</keyword>
<reference evidence="4" key="1">
    <citation type="journal article" date="2023" name="Commun. Biol.">
        <title>Genome analysis of Parmales, the sister group of diatoms, reveals the evolutionary specialization of diatoms from phago-mixotrophs to photoautotrophs.</title>
        <authorList>
            <person name="Ban H."/>
            <person name="Sato S."/>
            <person name="Yoshikawa S."/>
            <person name="Yamada K."/>
            <person name="Nakamura Y."/>
            <person name="Ichinomiya M."/>
            <person name="Sato N."/>
            <person name="Blanc-Mathieu R."/>
            <person name="Endo H."/>
            <person name="Kuwata A."/>
            <person name="Ogata H."/>
        </authorList>
    </citation>
    <scope>NUCLEOTIDE SEQUENCE [LARGE SCALE GENOMIC DNA]</scope>
    <source>
        <strain evidence="4">NIES 3699</strain>
    </source>
</reference>
<accession>A0A9W7C480</accession>
<dbReference type="AlphaFoldDB" id="A0A9W7C480"/>
<feature type="compositionally biased region" description="Low complexity" evidence="1">
    <location>
        <begin position="75"/>
        <end position="102"/>
    </location>
</feature>
<dbReference type="Proteomes" id="UP001165160">
    <property type="component" value="Unassembled WGS sequence"/>
</dbReference>
<feature type="compositionally biased region" description="Basic and acidic residues" evidence="1">
    <location>
        <begin position="425"/>
        <end position="448"/>
    </location>
</feature>
<feature type="transmembrane region" description="Helical" evidence="2">
    <location>
        <begin position="290"/>
        <end position="308"/>
    </location>
</feature>
<sequence length="448" mass="49302">MTTSNMLTKDDLDTLNSVYDRILANKTYNCSQDEVHKQIITSLKSRTAAATLGKNRKPAKPNQIAPAPPSPTPSSTPASQDNQLAPPLSTPSSTPSSAPSRRASITNIEQTIAQEALSAHAASFRVKGSSPQQSNSTTERVGLAVIEPFVINSRSTLGLHLFGKKGSRILFSLFHGPVGIGVGMLFAVGTIVPCFSFLGFLPYKFSYVIICALPAWVGSYSLLNVELLRQLLRNFDSILLLVYSTFAVLGLIISLRDERIIMTVVGLIGLYNIILFDAAPEKWRKLGGKVGAILCYFVAVAITVSIFFEKIPDLHLSFFTVGKTTYSSVDISFLSCLQVIIFYTHQISNLFMFPQCFSLLTSRMKSVKVHKKSAEILTTVHERLNVDTRSTRSRRKSKSMKPFNRSKDETEQMVSDKNSSLLDSKNSKDSKNSRDSSKFSRESGESGD</sequence>
<protein>
    <submittedName>
        <fullName evidence="3">Uncharacterized protein</fullName>
    </submittedName>
</protein>